<dbReference type="InterPro" id="IPR006091">
    <property type="entry name" value="Acyl-CoA_Oxase/DH_mid-dom"/>
</dbReference>
<reference evidence="10 11" key="1">
    <citation type="submission" date="2015-03" db="EMBL/GenBank/DDBJ databases">
        <authorList>
            <person name="Murphy D."/>
        </authorList>
    </citation>
    <scope>NUCLEOTIDE SEQUENCE [LARGE SCALE GENOMIC DNA]</scope>
    <source>
        <strain evidence="10 11">OL-4</strain>
    </source>
</reference>
<dbReference type="InterPro" id="IPR009100">
    <property type="entry name" value="AcylCoA_DH/oxidase_NM_dom_sf"/>
</dbReference>
<keyword evidence="11" id="KW-1185">Reference proteome</keyword>
<accession>A0A0E4GAC9</accession>
<keyword evidence="4 6" id="KW-0274">FAD</keyword>
<organism evidence="10 11">
    <name type="scientific">Syntrophomonas zehnderi OL-4</name>
    <dbReference type="NCBI Taxonomy" id="690567"/>
    <lineage>
        <taxon>Bacteria</taxon>
        <taxon>Bacillati</taxon>
        <taxon>Bacillota</taxon>
        <taxon>Clostridia</taxon>
        <taxon>Eubacteriales</taxon>
        <taxon>Syntrophomonadaceae</taxon>
        <taxon>Syntrophomonas</taxon>
    </lineage>
</organism>
<feature type="domain" description="Acyl-CoA dehydrogenase/oxidase C-terminal" evidence="7">
    <location>
        <begin position="292"/>
        <end position="458"/>
    </location>
</feature>
<dbReference type="Pfam" id="PF00441">
    <property type="entry name" value="Acyl-CoA_dh_1"/>
    <property type="match status" value="1"/>
</dbReference>
<protein>
    <submittedName>
        <fullName evidence="10">Acyl-CoA dehydrogenase/oxidase C-terminal</fullName>
    </submittedName>
</protein>
<dbReference type="RefSeq" id="WP_046496324.1">
    <property type="nucleotide sequence ID" value="NZ_CGIH01000013.1"/>
</dbReference>
<evidence type="ECO:0000259" key="7">
    <source>
        <dbReference type="Pfam" id="PF00441"/>
    </source>
</evidence>
<evidence type="ECO:0000259" key="8">
    <source>
        <dbReference type="Pfam" id="PF02770"/>
    </source>
</evidence>
<keyword evidence="3 6" id="KW-0285">Flavoprotein</keyword>
<dbReference type="GO" id="GO:0005886">
    <property type="term" value="C:plasma membrane"/>
    <property type="evidence" value="ECO:0007669"/>
    <property type="project" value="TreeGrafter"/>
</dbReference>
<dbReference type="Proteomes" id="UP000045545">
    <property type="component" value="Unassembled WGS sequence"/>
</dbReference>
<dbReference type="InterPro" id="IPR009075">
    <property type="entry name" value="AcylCo_DH/oxidase_C"/>
</dbReference>
<dbReference type="GO" id="GO:0016627">
    <property type="term" value="F:oxidoreductase activity, acting on the CH-CH group of donors"/>
    <property type="evidence" value="ECO:0007669"/>
    <property type="project" value="InterPro"/>
</dbReference>
<evidence type="ECO:0000256" key="1">
    <source>
        <dbReference type="ARBA" id="ARBA00001974"/>
    </source>
</evidence>
<dbReference type="Pfam" id="PF12806">
    <property type="entry name" value="Acyl-CoA_dh_C"/>
    <property type="match status" value="1"/>
</dbReference>
<evidence type="ECO:0000256" key="6">
    <source>
        <dbReference type="RuleBase" id="RU362125"/>
    </source>
</evidence>
<comment type="similarity">
    <text evidence="2 6">Belongs to the acyl-CoA dehydrogenase family.</text>
</comment>
<evidence type="ECO:0000313" key="11">
    <source>
        <dbReference type="Proteomes" id="UP000045545"/>
    </source>
</evidence>
<evidence type="ECO:0000256" key="4">
    <source>
        <dbReference type="ARBA" id="ARBA00022827"/>
    </source>
</evidence>
<keyword evidence="5 6" id="KW-0560">Oxidoreductase</keyword>
<dbReference type="InterPro" id="IPR052166">
    <property type="entry name" value="Diverse_Acyl-CoA_DH"/>
</dbReference>
<evidence type="ECO:0000256" key="5">
    <source>
        <dbReference type="ARBA" id="ARBA00023002"/>
    </source>
</evidence>
<dbReference type="InterPro" id="IPR025878">
    <property type="entry name" value="Acyl-CoA_dh-like_C_dom"/>
</dbReference>
<dbReference type="InterPro" id="IPR036250">
    <property type="entry name" value="AcylCo_DH-like_C"/>
</dbReference>
<name>A0A0E4GAC9_9FIRM</name>
<feature type="domain" description="Acetyl-CoA dehydrogenase-like C-terminal" evidence="9">
    <location>
        <begin position="474"/>
        <end position="603"/>
    </location>
</feature>
<evidence type="ECO:0000313" key="10">
    <source>
        <dbReference type="EMBL" id="CFX29202.1"/>
    </source>
</evidence>
<dbReference type="AlphaFoldDB" id="A0A0E4GAC9"/>
<sequence>MSANFINSTRDHKFILKEWLNLEQVLATPRFKGGYSVDDIDFILDNALKGAREVVAPTCEEADQIGSRFENGHAFMPSACKEAYHFIQQNGFCSSNKNKNDPSAVPLSVMWSMMEYMIGANPHLGTILAGPAAAGEVLEEFGSDYLQRTYVDKMFSGEWTATMCLTEPGAGSDVGDLLTRAYPTGEPGVYNIKGTKCFISHAENGICDNTIHLVLARIEGAAPGTKGLSLFVIPQFFSDEDGHITEPNDVSVSGIEHKLGLKGNATCVLNFGEEGKCKGWLVGDPPGEDGVGAGMKQMFKVMNEERLMTGHAALSLAAVAYHNAVAYSQERIQGRPLTDPKGERVPILQHEDVRRMLLFQKSHIEVFRAMIINNFYLLDLAYNSPDKNLARYCANLAEVNIPIIKAYCSDMAIECISTAMQCYGGYGFSEEYPIAELYRDCRIYPIWEGTNYIQAMDLVGRKFTLGKGQVFADWLKEITDFVNKNEGTNGFEREFALMAEALQNYQGILATLGNYIGENKISMMPLFATRILHATGKLLGGKLILDQALLAQSKINQLGSEHFDYAFYNGKIAAARFYVRNIVPEIGTTLSIFKDGDTSALDIMEEAFLV</sequence>
<feature type="domain" description="Acyl-CoA oxidase/dehydrogenase middle" evidence="8">
    <location>
        <begin position="163"/>
        <end position="271"/>
    </location>
</feature>
<dbReference type="OrthoDB" id="9802447at2"/>
<evidence type="ECO:0000259" key="9">
    <source>
        <dbReference type="Pfam" id="PF12806"/>
    </source>
</evidence>
<dbReference type="STRING" id="690567.941"/>
<evidence type="ECO:0000256" key="3">
    <source>
        <dbReference type="ARBA" id="ARBA00022630"/>
    </source>
</evidence>
<dbReference type="Gene3D" id="1.20.140.10">
    <property type="entry name" value="Butyryl-CoA Dehydrogenase, subunit A, domain 3"/>
    <property type="match status" value="1"/>
</dbReference>
<dbReference type="PANTHER" id="PTHR42803">
    <property type="entry name" value="ACYL-COA DEHYDROGENASE"/>
    <property type="match status" value="1"/>
</dbReference>
<dbReference type="Pfam" id="PF02770">
    <property type="entry name" value="Acyl-CoA_dh_M"/>
    <property type="match status" value="1"/>
</dbReference>
<proteinExistence type="inferred from homology"/>
<dbReference type="SUPFAM" id="SSF56645">
    <property type="entry name" value="Acyl-CoA dehydrogenase NM domain-like"/>
    <property type="match status" value="1"/>
</dbReference>
<dbReference type="EMBL" id="CGIH01000013">
    <property type="protein sequence ID" value="CFX29202.1"/>
    <property type="molecule type" value="Genomic_DNA"/>
</dbReference>
<dbReference type="Gene3D" id="2.40.110.20">
    <property type="match status" value="1"/>
</dbReference>
<dbReference type="SUPFAM" id="SSF47203">
    <property type="entry name" value="Acyl-CoA dehydrogenase C-terminal domain-like"/>
    <property type="match status" value="1"/>
</dbReference>
<dbReference type="PANTHER" id="PTHR42803:SF1">
    <property type="entry name" value="BROAD-SPECIFICITY LINEAR ACYL-COA DEHYDROGENASE FADE5"/>
    <property type="match status" value="1"/>
</dbReference>
<comment type="cofactor">
    <cofactor evidence="1 6">
        <name>FAD</name>
        <dbReference type="ChEBI" id="CHEBI:57692"/>
    </cofactor>
</comment>
<evidence type="ECO:0000256" key="2">
    <source>
        <dbReference type="ARBA" id="ARBA00009347"/>
    </source>
</evidence>
<gene>
    <name evidence="10" type="ORF">941</name>
</gene>